<dbReference type="Gene3D" id="3.20.20.70">
    <property type="entry name" value="Aldolase class I"/>
    <property type="match status" value="1"/>
</dbReference>
<dbReference type="Proteomes" id="UP000197290">
    <property type="component" value="Unassembled WGS sequence"/>
</dbReference>
<accession>A0A245ZKW5</accession>
<sequence>MSRRHPVQKSDIPTVWLMTDERMGEGMWQAVERLPRGAGIVFRHHATPAAERKRLFARLLRIARRRGLVLVRAGTLPMAGEMGVHGARGHGLVTWPVHDWREARAARRVGADVAFVSPVFGTRSHPGAAFLGVHTAARLARTLPMVRVALGGMNARRFRRLSGFAGWAAIDAWLC</sequence>
<dbReference type="InterPro" id="IPR036206">
    <property type="entry name" value="ThiamineP_synth_sf"/>
</dbReference>
<dbReference type="AlphaFoldDB" id="A0A245ZKW5"/>
<feature type="domain" description="Thiamine phosphate synthase/TenI" evidence="1">
    <location>
        <begin position="91"/>
        <end position="171"/>
    </location>
</feature>
<gene>
    <name evidence="2" type="ORF">SPDO_20480</name>
</gene>
<dbReference type="SUPFAM" id="SSF51391">
    <property type="entry name" value="Thiamin phosphate synthase"/>
    <property type="match status" value="1"/>
</dbReference>
<comment type="caution">
    <text evidence="2">The sequence shown here is derived from an EMBL/GenBank/DDBJ whole genome shotgun (WGS) entry which is preliminary data.</text>
</comment>
<organism evidence="2 3">
    <name type="scientific">Sphingomonas dokdonensis</name>
    <dbReference type="NCBI Taxonomy" id="344880"/>
    <lineage>
        <taxon>Bacteria</taxon>
        <taxon>Pseudomonadati</taxon>
        <taxon>Pseudomonadota</taxon>
        <taxon>Alphaproteobacteria</taxon>
        <taxon>Sphingomonadales</taxon>
        <taxon>Sphingomonadaceae</taxon>
        <taxon>Sphingomonas</taxon>
    </lineage>
</organism>
<evidence type="ECO:0000313" key="3">
    <source>
        <dbReference type="Proteomes" id="UP000197290"/>
    </source>
</evidence>
<dbReference type="InterPro" id="IPR022998">
    <property type="entry name" value="ThiamineP_synth_TenI"/>
</dbReference>
<dbReference type="GO" id="GO:0009228">
    <property type="term" value="P:thiamine biosynthetic process"/>
    <property type="evidence" value="ECO:0007669"/>
    <property type="project" value="UniProtKB-KW"/>
</dbReference>
<protein>
    <recommendedName>
        <fullName evidence="1">Thiamine phosphate synthase/TenI domain-containing protein</fullName>
    </recommendedName>
</protein>
<proteinExistence type="predicted"/>
<reference evidence="2 3" key="1">
    <citation type="submission" date="2017-03" db="EMBL/GenBank/DDBJ databases">
        <title>Genome sequence of Sphingomonas dokdonensis DSM 21029.</title>
        <authorList>
            <person name="Poehlein A."/>
            <person name="Wuebbeler J.H."/>
            <person name="Steinbuechel A."/>
            <person name="Daniel R."/>
        </authorList>
    </citation>
    <scope>NUCLEOTIDE SEQUENCE [LARGE SCALE GENOMIC DNA]</scope>
    <source>
        <strain evidence="2 3">DSM 21029</strain>
    </source>
</reference>
<evidence type="ECO:0000259" key="1">
    <source>
        <dbReference type="Pfam" id="PF02581"/>
    </source>
</evidence>
<evidence type="ECO:0000313" key="2">
    <source>
        <dbReference type="EMBL" id="OWK30363.1"/>
    </source>
</evidence>
<dbReference type="InterPro" id="IPR013785">
    <property type="entry name" value="Aldolase_TIM"/>
</dbReference>
<dbReference type="RefSeq" id="WP_245829368.1">
    <property type="nucleotide sequence ID" value="NZ_NBBI01000003.1"/>
</dbReference>
<dbReference type="EMBL" id="NBBI01000003">
    <property type="protein sequence ID" value="OWK30363.1"/>
    <property type="molecule type" value="Genomic_DNA"/>
</dbReference>
<dbReference type="Pfam" id="PF02581">
    <property type="entry name" value="TMP-TENI"/>
    <property type="match status" value="1"/>
</dbReference>
<name>A0A245ZKW5_9SPHN</name>
<keyword evidence="3" id="KW-1185">Reference proteome</keyword>